<gene>
    <name evidence="2" type="ORF">JVT61DRAFT_4575</name>
</gene>
<protein>
    <submittedName>
        <fullName evidence="2">Uncharacterized protein</fullName>
    </submittedName>
</protein>
<keyword evidence="3" id="KW-1185">Reference proteome</keyword>
<dbReference type="AlphaFoldDB" id="A0A8I2YP59"/>
<feature type="chain" id="PRO_5034661995" evidence="1">
    <location>
        <begin position="16"/>
        <end position="84"/>
    </location>
</feature>
<reference evidence="2" key="1">
    <citation type="submission" date="2021-03" db="EMBL/GenBank/DDBJ databases">
        <title>Evolutionary innovations through gain and loss of genes in the ectomycorrhizal Boletales.</title>
        <authorList>
            <person name="Wu G."/>
            <person name="Miyauchi S."/>
            <person name="Morin E."/>
            <person name="Yang Z.-L."/>
            <person name="Xu J."/>
            <person name="Martin F.M."/>
        </authorList>
    </citation>
    <scope>NUCLEOTIDE SEQUENCE</scope>
    <source>
        <strain evidence="2">BR01</strain>
    </source>
</reference>
<feature type="signal peptide" evidence="1">
    <location>
        <begin position="1"/>
        <end position="15"/>
    </location>
</feature>
<sequence length="84" mass="9873">MLSAWLFKFVELVSLEELVQQMTRTRPEDRTDAPQALDVWEKLHASMPRERLRPTIPVDEEGSIERIVNNALIMVEKVHRIFTD</sequence>
<evidence type="ECO:0000256" key="1">
    <source>
        <dbReference type="SAM" id="SignalP"/>
    </source>
</evidence>
<proteinExistence type="predicted"/>
<organism evidence="2 3">
    <name type="scientific">Boletus reticuloceps</name>
    <dbReference type="NCBI Taxonomy" id="495285"/>
    <lineage>
        <taxon>Eukaryota</taxon>
        <taxon>Fungi</taxon>
        <taxon>Dikarya</taxon>
        <taxon>Basidiomycota</taxon>
        <taxon>Agaricomycotina</taxon>
        <taxon>Agaricomycetes</taxon>
        <taxon>Agaricomycetidae</taxon>
        <taxon>Boletales</taxon>
        <taxon>Boletineae</taxon>
        <taxon>Boletaceae</taxon>
        <taxon>Boletoideae</taxon>
        <taxon>Boletus</taxon>
    </lineage>
</organism>
<evidence type="ECO:0000313" key="2">
    <source>
        <dbReference type="EMBL" id="KAG6374527.1"/>
    </source>
</evidence>
<dbReference type="Proteomes" id="UP000683000">
    <property type="component" value="Unassembled WGS sequence"/>
</dbReference>
<keyword evidence="1" id="KW-0732">Signal</keyword>
<dbReference type="EMBL" id="JAGFBS010000018">
    <property type="protein sequence ID" value="KAG6374527.1"/>
    <property type="molecule type" value="Genomic_DNA"/>
</dbReference>
<comment type="caution">
    <text evidence="2">The sequence shown here is derived from an EMBL/GenBank/DDBJ whole genome shotgun (WGS) entry which is preliminary data.</text>
</comment>
<accession>A0A8I2YP59</accession>
<evidence type="ECO:0000313" key="3">
    <source>
        <dbReference type="Proteomes" id="UP000683000"/>
    </source>
</evidence>
<name>A0A8I2YP59_9AGAM</name>